<protein>
    <submittedName>
        <fullName evidence="4">Putative deoxyribonuclease ycfh</fullName>
    </submittedName>
</protein>
<dbReference type="PROSITE" id="PS01091">
    <property type="entry name" value="TATD_3"/>
    <property type="match status" value="1"/>
</dbReference>
<dbReference type="InterPro" id="IPR018228">
    <property type="entry name" value="DNase_TatD-rel_CS"/>
</dbReference>
<comment type="caution">
    <text evidence="4">The sequence shown here is derived from an EMBL/GenBank/DDBJ whole genome shotgun (WGS) entry which is preliminary data.</text>
</comment>
<dbReference type="GO" id="GO:0004536">
    <property type="term" value="F:DNA nuclease activity"/>
    <property type="evidence" value="ECO:0007669"/>
    <property type="project" value="InterPro"/>
</dbReference>
<dbReference type="AlphaFoldDB" id="A0A0W8G7F9"/>
<dbReference type="GO" id="GO:0005829">
    <property type="term" value="C:cytosol"/>
    <property type="evidence" value="ECO:0007669"/>
    <property type="project" value="TreeGrafter"/>
</dbReference>
<organism evidence="4">
    <name type="scientific">hydrocarbon metagenome</name>
    <dbReference type="NCBI Taxonomy" id="938273"/>
    <lineage>
        <taxon>unclassified sequences</taxon>
        <taxon>metagenomes</taxon>
        <taxon>ecological metagenomes</taxon>
    </lineage>
</organism>
<dbReference type="CDD" id="cd01310">
    <property type="entry name" value="TatD_DNAse"/>
    <property type="match status" value="1"/>
</dbReference>
<sequence>MSKKKHRDRPAPETLGLPPVGVDTHAHLDMRGFEPGEIPDILARAGAAGVARIGNVFLGPDAYARNAGLFADAPQVFFILGMHPTECANYAGPLTVAMEAAFRADPRLRAVGEIGLDFYWDDAPPEDQKRAFREQLEMARGLDVPVVIHSRSAEEETLAILADMGFSGRPLVWHCFGGDAELARRILAMGFFISVPGPVTYAKNVALAAAVAEIPLSRLLLETDAPFLTAEPWRGKRNEPALLGFTAVRVAGIKGLPPEAVWRATADNAVSFFGLPGLPSPS</sequence>
<dbReference type="PANTHER" id="PTHR46124:SF2">
    <property type="entry name" value="D-AMINOACYL-TRNA DEACYLASE"/>
    <property type="match status" value="1"/>
</dbReference>
<dbReference type="PROSITE" id="PS01090">
    <property type="entry name" value="TATD_2"/>
    <property type="match status" value="1"/>
</dbReference>
<name>A0A0W8G7F9_9ZZZZ</name>
<dbReference type="PIRSF" id="PIRSF005902">
    <property type="entry name" value="DNase_TatD"/>
    <property type="match status" value="1"/>
</dbReference>
<evidence type="ECO:0000313" key="4">
    <source>
        <dbReference type="EMBL" id="KUG28945.1"/>
    </source>
</evidence>
<keyword evidence="1" id="KW-0479">Metal-binding</keyword>
<dbReference type="GO" id="GO:0046872">
    <property type="term" value="F:metal ion binding"/>
    <property type="evidence" value="ECO:0007669"/>
    <property type="project" value="UniProtKB-KW"/>
</dbReference>
<evidence type="ECO:0000256" key="3">
    <source>
        <dbReference type="SAM" id="MobiDB-lite"/>
    </source>
</evidence>
<dbReference type="InterPro" id="IPR001130">
    <property type="entry name" value="TatD-like"/>
</dbReference>
<evidence type="ECO:0000256" key="1">
    <source>
        <dbReference type="ARBA" id="ARBA00022723"/>
    </source>
</evidence>
<dbReference type="EMBL" id="LNQE01000150">
    <property type="protein sequence ID" value="KUG28945.1"/>
    <property type="molecule type" value="Genomic_DNA"/>
</dbReference>
<evidence type="ECO:0000256" key="2">
    <source>
        <dbReference type="ARBA" id="ARBA00022801"/>
    </source>
</evidence>
<gene>
    <name evidence="4" type="ORF">ASZ90_001170</name>
</gene>
<proteinExistence type="predicted"/>
<feature type="region of interest" description="Disordered" evidence="3">
    <location>
        <begin position="1"/>
        <end position="20"/>
    </location>
</feature>
<keyword evidence="2" id="KW-0378">Hydrolase</keyword>
<dbReference type="InterPro" id="IPR015991">
    <property type="entry name" value="TatD/YcfH-like"/>
</dbReference>
<dbReference type="Pfam" id="PF01026">
    <property type="entry name" value="TatD_DNase"/>
    <property type="match status" value="1"/>
</dbReference>
<dbReference type="Gene3D" id="3.20.20.140">
    <property type="entry name" value="Metal-dependent hydrolases"/>
    <property type="match status" value="1"/>
</dbReference>
<dbReference type="FunFam" id="3.20.20.140:FF:000005">
    <property type="entry name" value="TatD family hydrolase"/>
    <property type="match status" value="1"/>
</dbReference>
<accession>A0A0W8G7F9</accession>
<dbReference type="PANTHER" id="PTHR46124">
    <property type="entry name" value="D-AMINOACYL-TRNA DEACYLASE"/>
    <property type="match status" value="1"/>
</dbReference>
<dbReference type="NCBIfam" id="TIGR00010">
    <property type="entry name" value="YchF/TatD family DNA exonuclease"/>
    <property type="match status" value="1"/>
</dbReference>
<dbReference type="SUPFAM" id="SSF51556">
    <property type="entry name" value="Metallo-dependent hydrolases"/>
    <property type="match status" value="1"/>
</dbReference>
<dbReference type="GO" id="GO:0016788">
    <property type="term" value="F:hydrolase activity, acting on ester bonds"/>
    <property type="evidence" value="ECO:0007669"/>
    <property type="project" value="InterPro"/>
</dbReference>
<dbReference type="InterPro" id="IPR032466">
    <property type="entry name" value="Metal_Hydrolase"/>
</dbReference>
<reference evidence="4" key="1">
    <citation type="journal article" date="2015" name="Proc. Natl. Acad. Sci. U.S.A.">
        <title>Networks of energetic and metabolic interactions define dynamics in microbial communities.</title>
        <authorList>
            <person name="Embree M."/>
            <person name="Liu J.K."/>
            <person name="Al-Bassam M.M."/>
            <person name="Zengler K."/>
        </authorList>
    </citation>
    <scope>NUCLEOTIDE SEQUENCE</scope>
</reference>